<reference evidence="5" key="1">
    <citation type="journal article" date="2019" name="Int. J. Syst. Evol. Microbiol.">
        <title>The Global Catalogue of Microorganisms (GCM) 10K type strain sequencing project: providing services to taxonomists for standard genome sequencing and annotation.</title>
        <authorList>
            <consortium name="The Broad Institute Genomics Platform"/>
            <consortium name="The Broad Institute Genome Sequencing Center for Infectious Disease"/>
            <person name="Wu L."/>
            <person name="Ma J."/>
        </authorList>
    </citation>
    <scope>NUCLEOTIDE SEQUENCE [LARGE SCALE GENOMIC DNA]</scope>
    <source>
        <strain evidence="5">CGMCC 4.7349</strain>
    </source>
</reference>
<dbReference type="PANTHER" id="PTHR43038:SF7">
    <property type="entry name" value="ABC TRANSPORT SYSTEM ATP-BINDING PROTEIN"/>
    <property type="match status" value="1"/>
</dbReference>
<evidence type="ECO:0000256" key="2">
    <source>
        <dbReference type="ARBA" id="ARBA00022840"/>
    </source>
</evidence>
<feature type="domain" description="ABC transporter" evidence="3">
    <location>
        <begin position="10"/>
        <end position="222"/>
    </location>
</feature>
<dbReference type="SMART" id="SM00382">
    <property type="entry name" value="AAA"/>
    <property type="match status" value="1"/>
</dbReference>
<gene>
    <name evidence="4" type="ORF">GCM10012286_31890</name>
</gene>
<protein>
    <submittedName>
        <fullName evidence="4">ABC transporter ATP-binding protein</fullName>
    </submittedName>
</protein>
<dbReference type="GO" id="GO:0005524">
    <property type="term" value="F:ATP binding"/>
    <property type="evidence" value="ECO:0007669"/>
    <property type="project" value="UniProtKB-KW"/>
</dbReference>
<dbReference type="InterPro" id="IPR027417">
    <property type="entry name" value="P-loop_NTPase"/>
</dbReference>
<dbReference type="SUPFAM" id="SSF52540">
    <property type="entry name" value="P-loop containing nucleoside triphosphate hydrolases"/>
    <property type="match status" value="1"/>
</dbReference>
<keyword evidence="5" id="KW-1185">Reference proteome</keyword>
<keyword evidence="2 4" id="KW-0067">ATP-binding</keyword>
<keyword evidence="1" id="KW-0547">Nucleotide-binding</keyword>
<name>A0ABQ2LYX2_9ACTN</name>
<dbReference type="EMBL" id="BMNG01000006">
    <property type="protein sequence ID" value="GGO44797.1"/>
    <property type="molecule type" value="Genomic_DNA"/>
</dbReference>
<evidence type="ECO:0000259" key="3">
    <source>
        <dbReference type="PROSITE" id="PS50893"/>
    </source>
</evidence>
<dbReference type="Pfam" id="PF00005">
    <property type="entry name" value="ABC_tran"/>
    <property type="match status" value="1"/>
</dbReference>
<dbReference type="RefSeq" id="WP_189174385.1">
    <property type="nucleotide sequence ID" value="NZ_BMNG01000006.1"/>
</dbReference>
<comment type="caution">
    <text evidence="4">The sequence shown here is derived from an EMBL/GenBank/DDBJ whole genome shotgun (WGS) entry which is preliminary data.</text>
</comment>
<dbReference type="InterPro" id="IPR003439">
    <property type="entry name" value="ABC_transporter-like_ATP-bd"/>
</dbReference>
<evidence type="ECO:0000313" key="4">
    <source>
        <dbReference type="EMBL" id="GGO44797.1"/>
    </source>
</evidence>
<dbReference type="Gene3D" id="3.40.50.300">
    <property type="entry name" value="P-loop containing nucleotide triphosphate hydrolases"/>
    <property type="match status" value="1"/>
</dbReference>
<dbReference type="CDD" id="cd03230">
    <property type="entry name" value="ABC_DR_subfamily_A"/>
    <property type="match status" value="1"/>
</dbReference>
<dbReference type="InterPro" id="IPR003593">
    <property type="entry name" value="AAA+_ATPase"/>
</dbReference>
<sequence>MTPPPGPYALRVRDVHKAYRSHKVLRGVSFTVEPGALVGIVGENGSGKSTLLRVLSGQIAADAGEVERRGTLGHCPQATVLNDALTVDQHLRWFRTAYRLDDTDRADELLDELHFAEYRNTRVEVLSGGTRQKLNLTLALMHDPDVLLLDEPYQGFDWETYLQFWDVAARLRDRGRCVLVVSHLAWDAGRLDVVHRLREGVATPWDAEALDARPTAAAQRAMR</sequence>
<proteinExistence type="predicted"/>
<evidence type="ECO:0000256" key="1">
    <source>
        <dbReference type="ARBA" id="ARBA00022741"/>
    </source>
</evidence>
<dbReference type="PROSITE" id="PS50893">
    <property type="entry name" value="ABC_TRANSPORTER_2"/>
    <property type="match status" value="1"/>
</dbReference>
<dbReference type="PANTHER" id="PTHR43038">
    <property type="entry name" value="ATP-BINDING CASSETTE, SUB-FAMILY H, MEMBER 1"/>
    <property type="match status" value="1"/>
</dbReference>
<dbReference type="Proteomes" id="UP000656881">
    <property type="component" value="Unassembled WGS sequence"/>
</dbReference>
<accession>A0ABQ2LYX2</accession>
<evidence type="ECO:0000313" key="5">
    <source>
        <dbReference type="Proteomes" id="UP000656881"/>
    </source>
</evidence>
<organism evidence="4 5">
    <name type="scientific">Streptomyces lasiicapitis</name>
    <dbReference type="NCBI Taxonomy" id="1923961"/>
    <lineage>
        <taxon>Bacteria</taxon>
        <taxon>Bacillati</taxon>
        <taxon>Actinomycetota</taxon>
        <taxon>Actinomycetes</taxon>
        <taxon>Kitasatosporales</taxon>
        <taxon>Streptomycetaceae</taxon>
        <taxon>Streptomyces</taxon>
    </lineage>
</organism>